<reference evidence="1 2" key="1">
    <citation type="journal article" date="2010" name="Nature">
        <title>Genome sequencing and analysis of the model grass Brachypodium distachyon.</title>
        <authorList>
            <consortium name="International Brachypodium Initiative"/>
        </authorList>
    </citation>
    <scope>NUCLEOTIDE SEQUENCE [LARGE SCALE GENOMIC DNA]</scope>
    <source>
        <strain evidence="1 2">Bd21</strain>
    </source>
</reference>
<accession>I1IYN7</accession>
<dbReference type="OrthoDB" id="692882at2759"/>
<proteinExistence type="predicted"/>
<dbReference type="STRING" id="15368.I1IYN7"/>
<dbReference type="OMA" id="ARDHHYY"/>
<dbReference type="HOGENOM" id="CLU_092610_0_0_1"/>
<organism evidence="2">
    <name type="scientific">Brachypodium distachyon</name>
    <name type="common">Purple false brome</name>
    <name type="synonym">Trachynia distachya</name>
    <dbReference type="NCBI Taxonomy" id="15368"/>
    <lineage>
        <taxon>Eukaryota</taxon>
        <taxon>Viridiplantae</taxon>
        <taxon>Streptophyta</taxon>
        <taxon>Embryophyta</taxon>
        <taxon>Tracheophyta</taxon>
        <taxon>Spermatophyta</taxon>
        <taxon>Magnoliopsida</taxon>
        <taxon>Liliopsida</taxon>
        <taxon>Poales</taxon>
        <taxon>Poaceae</taxon>
        <taxon>BOP clade</taxon>
        <taxon>Pooideae</taxon>
        <taxon>Stipodae</taxon>
        <taxon>Brachypodieae</taxon>
        <taxon>Brachypodium</taxon>
    </lineage>
</organism>
<dbReference type="Gramene" id="PNT61264">
    <property type="protein sequence ID" value="PNT61264"/>
    <property type="gene ID" value="BRADI_5g12920v3"/>
</dbReference>
<dbReference type="AlphaFoldDB" id="I1IYN7"/>
<dbReference type="EnsemblPlants" id="KQJ83082">
    <property type="protein sequence ID" value="KQJ83082"/>
    <property type="gene ID" value="BRADI_5g12920v3"/>
</dbReference>
<reference evidence="2" key="3">
    <citation type="submission" date="2018-08" db="UniProtKB">
        <authorList>
            <consortium name="EnsemblPlants"/>
        </authorList>
    </citation>
    <scope>IDENTIFICATION</scope>
    <source>
        <strain evidence="2">cv. Bd21</strain>
    </source>
</reference>
<dbReference type="GeneID" id="100830180"/>
<dbReference type="Proteomes" id="UP000008810">
    <property type="component" value="Chromosome 5"/>
</dbReference>
<dbReference type="EMBL" id="CM000884">
    <property type="protein sequence ID" value="KQJ83082.1"/>
    <property type="molecule type" value="Genomic_DNA"/>
</dbReference>
<dbReference type="KEGG" id="bdi:100830180"/>
<dbReference type="eggNOG" id="ENOG502R5X0">
    <property type="taxonomic scope" value="Eukaryota"/>
</dbReference>
<keyword evidence="3" id="KW-1185">Reference proteome</keyword>
<name>I1IYN7_BRADI</name>
<dbReference type="EnsemblPlants" id="PNT61264">
    <property type="protein sequence ID" value="PNT61264"/>
    <property type="gene ID" value="BRADI_5g12920v3"/>
</dbReference>
<evidence type="ECO:0000313" key="3">
    <source>
        <dbReference type="Proteomes" id="UP000008810"/>
    </source>
</evidence>
<reference evidence="1" key="2">
    <citation type="submission" date="2017-06" db="EMBL/GenBank/DDBJ databases">
        <title>WGS assembly of Brachypodium distachyon.</title>
        <authorList>
            <consortium name="The International Brachypodium Initiative"/>
            <person name="Lucas S."/>
            <person name="Harmon-Smith M."/>
            <person name="Lail K."/>
            <person name="Tice H."/>
            <person name="Grimwood J."/>
            <person name="Bruce D."/>
            <person name="Barry K."/>
            <person name="Shu S."/>
            <person name="Lindquist E."/>
            <person name="Wang M."/>
            <person name="Pitluck S."/>
            <person name="Vogel J.P."/>
            <person name="Garvin D.F."/>
            <person name="Mockler T.C."/>
            <person name="Schmutz J."/>
            <person name="Rokhsar D."/>
            <person name="Bevan M.W."/>
        </authorList>
    </citation>
    <scope>NUCLEOTIDE SEQUENCE</scope>
    <source>
        <strain evidence="1">Bd21</strain>
    </source>
</reference>
<evidence type="ECO:0000313" key="2">
    <source>
        <dbReference type="EnsemblPlants" id="PNT61264"/>
    </source>
</evidence>
<gene>
    <name evidence="2" type="primary">LOC100830180</name>
    <name evidence="1" type="ORF">BRADI_5g12920v3</name>
</gene>
<protein>
    <recommendedName>
        <fullName evidence="4">HMA domain-containing protein</fullName>
    </recommendedName>
</protein>
<dbReference type="FunCoup" id="I1IYN7">
    <property type="interactions" value="817"/>
</dbReference>
<evidence type="ECO:0000313" key="1">
    <source>
        <dbReference type="EMBL" id="KQJ83082.1"/>
    </source>
</evidence>
<dbReference type="PANTHER" id="PTHR46932">
    <property type="entry name" value="HEAVY METAL-ASSOCIATED ISOPRENYLATED PLANT PROTEIN 47"/>
    <property type="match status" value="1"/>
</dbReference>
<dbReference type="RefSeq" id="XP_003581336.1">
    <property type="nucleotide sequence ID" value="XM_003581288.4"/>
</dbReference>
<dbReference type="PANTHER" id="PTHR46932:SF11">
    <property type="entry name" value="OS02G0582800 PROTEIN"/>
    <property type="match status" value="1"/>
</dbReference>
<dbReference type="EMBL" id="CM000884">
    <property type="protein sequence ID" value="PNT61264.1"/>
    <property type="molecule type" value="Genomic_DNA"/>
</dbReference>
<dbReference type="Gene3D" id="3.30.70.100">
    <property type="match status" value="1"/>
</dbReference>
<sequence length="193" mass="20902">MRKEMVIRIRINSEKGHSKAIKVAASITGVESVTIGGEEKNLLLVIGVGIDSNQITEKLRRKVGHAEVVELRTVDGGDIHDVDHYGAAGQNNPYRYHPSPYNKQRGAGGGDMLYYAAAAGGGGMYQPQGGGYYGSTPGRYGARDHYQYNGGYPAQQYGQQQDYYSYPAAAAGNNMHTVVHHQYGDDPNSCSVM</sequence>
<evidence type="ECO:0008006" key="4">
    <source>
        <dbReference type="Google" id="ProtNLM"/>
    </source>
</evidence>
<dbReference type="Gramene" id="KQJ83082">
    <property type="protein sequence ID" value="KQJ83082"/>
    <property type="gene ID" value="BRADI_5g12920v3"/>
</dbReference>
<dbReference type="InterPro" id="IPR042885">
    <property type="entry name" value="HIPP47/16"/>
</dbReference>